<name>A0A923STH0_WEICO</name>
<evidence type="ECO:0000313" key="1">
    <source>
        <dbReference type="EMBL" id="MBC6499027.1"/>
    </source>
</evidence>
<accession>A0A923STH0</accession>
<reference evidence="1" key="1">
    <citation type="submission" date="2020-08" db="EMBL/GenBank/DDBJ databases">
        <title>Complete genome sequence of Weissella confusa strain FS54 provides insights into metabolic potential.</title>
        <authorList>
            <person name="Fhoula I."/>
            <person name="Najjari A."/>
            <person name="Lekired A."/>
            <person name="Bessrour-Aouam N."/>
            <person name="Jaballah S."/>
            <person name="Klibi N."/>
            <person name="Ouzari H.-I."/>
        </authorList>
    </citation>
    <scope>NUCLEOTIDE SEQUENCE</scope>
    <source>
        <strain evidence="1">FS54</strain>
    </source>
</reference>
<sequence>MFPELSVSTIRRIIEPILSDESNKELIYRRNNSDNHSAIAIDKSLLPEISLLLSTYSLQQNVLKSLPNNKASLKKIILDLIFESSDSKITIGRVNSLIQRLEND</sequence>
<dbReference type="Proteomes" id="UP000650485">
    <property type="component" value="Unassembled WGS sequence"/>
</dbReference>
<dbReference type="AlphaFoldDB" id="A0A923STH0"/>
<evidence type="ECO:0000313" key="2">
    <source>
        <dbReference type="Proteomes" id="UP000650485"/>
    </source>
</evidence>
<protein>
    <submittedName>
        <fullName evidence="1">Uncharacterized protein</fullName>
    </submittedName>
</protein>
<gene>
    <name evidence="1" type="ORF">H7R52_10175</name>
</gene>
<comment type="caution">
    <text evidence="1">The sequence shown here is derived from an EMBL/GenBank/DDBJ whole genome shotgun (WGS) entry which is preliminary data.</text>
</comment>
<proteinExistence type="predicted"/>
<organism evidence="1 2">
    <name type="scientific">Weissella confusa</name>
    <name type="common">Lactobacillus confusus</name>
    <dbReference type="NCBI Taxonomy" id="1583"/>
    <lineage>
        <taxon>Bacteria</taxon>
        <taxon>Bacillati</taxon>
        <taxon>Bacillota</taxon>
        <taxon>Bacilli</taxon>
        <taxon>Lactobacillales</taxon>
        <taxon>Lactobacillaceae</taxon>
        <taxon>Weissella</taxon>
    </lineage>
</organism>
<dbReference type="EMBL" id="JACSZT010000008">
    <property type="protein sequence ID" value="MBC6499027.1"/>
    <property type="molecule type" value="Genomic_DNA"/>
</dbReference>